<dbReference type="Proteomes" id="UP000230423">
    <property type="component" value="Unassembled WGS sequence"/>
</dbReference>
<keyword evidence="1" id="KW-0812">Transmembrane</keyword>
<evidence type="ECO:0000313" key="3">
    <source>
        <dbReference type="Proteomes" id="UP000230423"/>
    </source>
</evidence>
<dbReference type="OrthoDB" id="5866484at2759"/>
<gene>
    <name evidence="2" type="ORF">TELCIR_15043</name>
</gene>
<organism evidence="2 3">
    <name type="scientific">Teladorsagia circumcincta</name>
    <name type="common">Brown stomach worm</name>
    <name type="synonym">Ostertagia circumcincta</name>
    <dbReference type="NCBI Taxonomy" id="45464"/>
    <lineage>
        <taxon>Eukaryota</taxon>
        <taxon>Metazoa</taxon>
        <taxon>Ecdysozoa</taxon>
        <taxon>Nematoda</taxon>
        <taxon>Chromadorea</taxon>
        <taxon>Rhabditida</taxon>
        <taxon>Rhabditina</taxon>
        <taxon>Rhabditomorpha</taxon>
        <taxon>Strongyloidea</taxon>
        <taxon>Trichostrongylidae</taxon>
        <taxon>Teladorsagia</taxon>
    </lineage>
</organism>
<keyword evidence="1" id="KW-1133">Transmembrane helix</keyword>
<reference evidence="2 3" key="1">
    <citation type="submission" date="2015-09" db="EMBL/GenBank/DDBJ databases">
        <title>Draft genome of the parasitic nematode Teladorsagia circumcincta isolate WARC Sus (inbred).</title>
        <authorList>
            <person name="Mitreva M."/>
        </authorList>
    </citation>
    <scope>NUCLEOTIDE SEQUENCE [LARGE SCALE GENOMIC DNA]</scope>
    <source>
        <strain evidence="2 3">S</strain>
    </source>
</reference>
<dbReference type="EMBL" id="KZ350994">
    <property type="protein sequence ID" value="PIO63357.1"/>
    <property type="molecule type" value="Genomic_DNA"/>
</dbReference>
<keyword evidence="3" id="KW-1185">Reference proteome</keyword>
<accession>A0A2G9TZL4</accession>
<keyword evidence="1" id="KW-0472">Membrane</keyword>
<name>A0A2G9TZL4_TELCI</name>
<feature type="transmembrane region" description="Helical" evidence="1">
    <location>
        <begin position="39"/>
        <end position="60"/>
    </location>
</feature>
<protein>
    <submittedName>
        <fullName evidence="2">Uncharacterized protein</fullName>
    </submittedName>
</protein>
<dbReference type="AlphaFoldDB" id="A0A2G9TZL4"/>
<sequence length="145" mass="16235">MVRIATEGEYVPWYSRRACPVFCYPCVPAYMGVWKARKCVLVTGAVLFFIGVIILLAMLLTCIAVECSNVKTVTTTTTTYHDPESDLTEQRLFESAYREPVPETHAQALPGKTAILKIVRRQPVHLPPRALMNTSRRAIPTLILA</sequence>
<evidence type="ECO:0000256" key="1">
    <source>
        <dbReference type="SAM" id="Phobius"/>
    </source>
</evidence>
<evidence type="ECO:0000313" key="2">
    <source>
        <dbReference type="EMBL" id="PIO63357.1"/>
    </source>
</evidence>
<proteinExistence type="predicted"/>